<sequence>MRLKVAFVTAAVLTLGTGGGGAGIPKYADAPWAEGREDFPVHFALCRFVKSNQVNDSVKNDAAKGGVGCLPNFPPLADVKPVR</sequence>
<accession>A0A7R9GQ72</accession>
<reference evidence="2" key="1">
    <citation type="submission" date="2020-11" db="EMBL/GenBank/DDBJ databases">
        <authorList>
            <person name="Tran Van P."/>
        </authorList>
    </citation>
    <scope>NUCLEOTIDE SEQUENCE</scope>
</reference>
<dbReference type="EMBL" id="OC316498">
    <property type="protein sequence ID" value="CAD7392152.1"/>
    <property type="molecule type" value="Genomic_DNA"/>
</dbReference>
<gene>
    <name evidence="2" type="ORF">TCEB3V08_LOCUS187</name>
</gene>
<keyword evidence="1" id="KW-0732">Signal</keyword>
<organism evidence="2">
    <name type="scientific">Timema cristinae</name>
    <name type="common">Walking stick</name>
    <dbReference type="NCBI Taxonomy" id="61476"/>
    <lineage>
        <taxon>Eukaryota</taxon>
        <taxon>Metazoa</taxon>
        <taxon>Ecdysozoa</taxon>
        <taxon>Arthropoda</taxon>
        <taxon>Hexapoda</taxon>
        <taxon>Insecta</taxon>
        <taxon>Pterygota</taxon>
        <taxon>Neoptera</taxon>
        <taxon>Polyneoptera</taxon>
        <taxon>Phasmatodea</taxon>
        <taxon>Timematodea</taxon>
        <taxon>Timematoidea</taxon>
        <taxon>Timematidae</taxon>
        <taxon>Timema</taxon>
    </lineage>
</organism>
<dbReference type="AlphaFoldDB" id="A0A7R9GQ72"/>
<protein>
    <submittedName>
        <fullName evidence="2">Uncharacterized protein</fullName>
    </submittedName>
</protein>
<evidence type="ECO:0000256" key="1">
    <source>
        <dbReference type="SAM" id="SignalP"/>
    </source>
</evidence>
<feature type="signal peptide" evidence="1">
    <location>
        <begin position="1"/>
        <end position="22"/>
    </location>
</feature>
<proteinExistence type="predicted"/>
<name>A0A7R9GQ72_TIMCR</name>
<evidence type="ECO:0000313" key="2">
    <source>
        <dbReference type="EMBL" id="CAD7392152.1"/>
    </source>
</evidence>
<feature type="chain" id="PRO_5031380505" evidence="1">
    <location>
        <begin position="23"/>
        <end position="83"/>
    </location>
</feature>